<dbReference type="GO" id="GO:0005886">
    <property type="term" value="C:plasma membrane"/>
    <property type="evidence" value="ECO:0007669"/>
    <property type="project" value="TreeGrafter"/>
</dbReference>
<dbReference type="PANTHER" id="PTHR11616:SF240">
    <property type="entry name" value="BLOATED TUBULES, ISOFORM B-RELATED"/>
    <property type="match status" value="1"/>
</dbReference>
<feature type="transmembrane region" description="Helical" evidence="10">
    <location>
        <begin position="487"/>
        <end position="509"/>
    </location>
</feature>
<sequence length="682" mass="77436">MESENIESKPSESPDTFSRKSSRRNSKNSNKIHPFKIESNDTKIENTPNLEAQKKVDEEEEDDEERANWTGKLDFFLSALSYSVGLGAVWRFPYLCYKSGGGAFLIPFFIFMILIGVPIMYLELSVGQFTSRGPILSWVMVPLFKGVGISMNIINNYVNIYYIMIIGYSLYYLLLSLNSTLPWEKCNPKWASINCVDDFSSENFTFTNCEDKNKFFKCDDGKCYVSQIIGGLNLTCNSPNKVSVGYWNPIYPSQDYWNNVILKKSATINETGTLVWQLVVALFLAWIVCFLCLFRGVKLSGKIVYFTALFPYLVLFILGIRGWTLDGAEIGLSYYIKPDLSKLTESTVWRDAAVQVFFTLSLSYGGLIALSSYNKYNHNILRDTLILSVSNFLTCILAGLVVFAYMGSLSKTTGLSMDKVVQSGQGLVYVVYPFAATTLSAAPVWAIMFFIMMLALGMGTMMASVETLTTSLEDFFPVLKKTQKIKAFTLGVVCLIYFLIGLILCSQAGTYWIELLDEYSANWAILLIALVECISVGWFYGVNNFRIDISTMIPKESTFMHKLNSILFVWFKICWMFLTPILLLGLTIFAWVDSGPIESSEYTFPNWTNIFGHFLSASSLTGIIGWMIYAYINTRYFTREPLRNLIKRDKAWRPAKDRNNKKVIEAYQRPHTHLRGNVAMLD</sequence>
<organism evidence="11 12">
    <name type="scientific">Brachionus calyciflorus</name>
    <dbReference type="NCBI Taxonomy" id="104777"/>
    <lineage>
        <taxon>Eukaryota</taxon>
        <taxon>Metazoa</taxon>
        <taxon>Spiralia</taxon>
        <taxon>Gnathifera</taxon>
        <taxon>Rotifera</taxon>
        <taxon>Eurotatoria</taxon>
        <taxon>Monogononta</taxon>
        <taxon>Pseudotrocha</taxon>
        <taxon>Ploima</taxon>
        <taxon>Brachionidae</taxon>
        <taxon>Brachionus</taxon>
    </lineage>
</organism>
<feature type="compositionally biased region" description="Basic and acidic residues" evidence="9">
    <location>
        <begin position="35"/>
        <end position="44"/>
    </location>
</feature>
<dbReference type="PROSITE" id="PS50267">
    <property type="entry name" value="NA_NEUROTRAN_SYMP_3"/>
    <property type="match status" value="1"/>
</dbReference>
<dbReference type="OrthoDB" id="6581954at2759"/>
<feature type="region of interest" description="Disordered" evidence="9">
    <location>
        <begin position="1"/>
        <end position="65"/>
    </location>
</feature>
<dbReference type="InterPro" id="IPR037272">
    <property type="entry name" value="SNS_sf"/>
</dbReference>
<dbReference type="PANTHER" id="PTHR11616">
    <property type="entry name" value="SODIUM/CHLORIDE DEPENDENT TRANSPORTER"/>
    <property type="match status" value="1"/>
</dbReference>
<feature type="transmembrane region" description="Helical" evidence="10">
    <location>
        <begin position="274"/>
        <end position="294"/>
    </location>
</feature>
<dbReference type="PRINTS" id="PR00176">
    <property type="entry name" value="NANEUSMPORT"/>
</dbReference>
<keyword evidence="5 10" id="KW-0472">Membrane</keyword>
<feature type="compositionally biased region" description="Basic and acidic residues" evidence="9">
    <location>
        <begin position="1"/>
        <end position="12"/>
    </location>
</feature>
<dbReference type="Pfam" id="PF00209">
    <property type="entry name" value="SNF"/>
    <property type="match status" value="1"/>
</dbReference>
<evidence type="ECO:0000256" key="9">
    <source>
        <dbReference type="SAM" id="MobiDB-lite"/>
    </source>
</evidence>
<feature type="transmembrane region" description="Helical" evidence="10">
    <location>
        <begin position="75"/>
        <end position="92"/>
    </location>
</feature>
<feature type="transmembrane region" description="Helical" evidence="10">
    <location>
        <begin position="521"/>
        <end position="542"/>
    </location>
</feature>
<keyword evidence="12" id="KW-1185">Reference proteome</keyword>
<evidence type="ECO:0000256" key="8">
    <source>
        <dbReference type="RuleBase" id="RU003732"/>
    </source>
</evidence>
<keyword evidence="6" id="KW-0915">Sodium</keyword>
<accession>A0A813Z1W0</accession>
<feature type="transmembrane region" description="Helical" evidence="10">
    <location>
        <begin position="426"/>
        <end position="456"/>
    </location>
</feature>
<evidence type="ECO:0000313" key="11">
    <source>
        <dbReference type="EMBL" id="CAF0892953.1"/>
    </source>
</evidence>
<keyword evidence="7" id="KW-1015">Disulfide bond</keyword>
<dbReference type="SUPFAM" id="SSF161070">
    <property type="entry name" value="SNF-like"/>
    <property type="match status" value="1"/>
</dbReference>
<dbReference type="InterPro" id="IPR000175">
    <property type="entry name" value="Na/ntran_symport"/>
</dbReference>
<feature type="disulfide bond" evidence="7">
    <location>
        <begin position="186"/>
        <end position="195"/>
    </location>
</feature>
<evidence type="ECO:0000256" key="6">
    <source>
        <dbReference type="PIRSR" id="PIRSR600175-1"/>
    </source>
</evidence>
<dbReference type="GO" id="GO:0015375">
    <property type="term" value="F:glycine:sodium symporter activity"/>
    <property type="evidence" value="ECO:0007669"/>
    <property type="project" value="TreeGrafter"/>
</dbReference>
<feature type="transmembrane region" description="Helical" evidence="10">
    <location>
        <begin position="161"/>
        <end position="181"/>
    </location>
</feature>
<dbReference type="GO" id="GO:0046872">
    <property type="term" value="F:metal ion binding"/>
    <property type="evidence" value="ECO:0007669"/>
    <property type="project" value="UniProtKB-KW"/>
</dbReference>
<keyword evidence="4 10" id="KW-1133">Transmembrane helix</keyword>
<dbReference type="EMBL" id="CAJNOC010001811">
    <property type="protein sequence ID" value="CAF0892953.1"/>
    <property type="molecule type" value="Genomic_DNA"/>
</dbReference>
<feature type="transmembrane region" description="Helical" evidence="10">
    <location>
        <begin position="610"/>
        <end position="632"/>
    </location>
</feature>
<gene>
    <name evidence="11" type="ORF">OXX778_LOCUS11005</name>
</gene>
<evidence type="ECO:0000256" key="2">
    <source>
        <dbReference type="ARBA" id="ARBA00022448"/>
    </source>
</evidence>
<dbReference type="AlphaFoldDB" id="A0A813Z1W0"/>
<feature type="transmembrane region" description="Helical" evidence="10">
    <location>
        <begin position="104"/>
        <end position="123"/>
    </location>
</feature>
<dbReference type="Proteomes" id="UP000663879">
    <property type="component" value="Unassembled WGS sequence"/>
</dbReference>
<feature type="transmembrane region" description="Helical" evidence="10">
    <location>
        <begin position="563"/>
        <end position="590"/>
    </location>
</feature>
<name>A0A813Z1W0_9BILA</name>
<feature type="binding site" evidence="6">
    <location>
        <position position="84"/>
    </location>
    <ligand>
        <name>Na(+)</name>
        <dbReference type="ChEBI" id="CHEBI:29101"/>
        <label>1</label>
    </ligand>
</feature>
<feature type="binding site" evidence="6">
    <location>
        <position position="456"/>
    </location>
    <ligand>
        <name>Na(+)</name>
        <dbReference type="ChEBI" id="CHEBI:29101"/>
        <label>1</label>
    </ligand>
</feature>
<feature type="binding site" evidence="6">
    <location>
        <position position="391"/>
    </location>
    <ligand>
        <name>Na(+)</name>
        <dbReference type="ChEBI" id="CHEBI:29101"/>
        <label>1</label>
    </ligand>
</feature>
<proteinExistence type="inferred from homology"/>
<evidence type="ECO:0000256" key="1">
    <source>
        <dbReference type="ARBA" id="ARBA00004141"/>
    </source>
</evidence>
<comment type="caution">
    <text evidence="11">The sequence shown here is derived from an EMBL/GenBank/DDBJ whole genome shotgun (WGS) entry which is preliminary data.</text>
</comment>
<keyword evidence="6" id="KW-0479">Metal-binding</keyword>
<keyword evidence="2 8" id="KW-0813">Transport</keyword>
<feature type="transmembrane region" description="Helical" evidence="10">
    <location>
        <begin position="303"/>
        <end position="323"/>
    </location>
</feature>
<feature type="transmembrane region" description="Helical" evidence="10">
    <location>
        <begin position="352"/>
        <end position="373"/>
    </location>
</feature>
<comment type="similarity">
    <text evidence="8">Belongs to the sodium:neurotransmitter symporter (SNF) (TC 2.A.22) family.</text>
</comment>
<feature type="transmembrane region" description="Helical" evidence="10">
    <location>
        <begin position="385"/>
        <end position="406"/>
    </location>
</feature>
<evidence type="ECO:0000256" key="10">
    <source>
        <dbReference type="SAM" id="Phobius"/>
    </source>
</evidence>
<keyword evidence="3 8" id="KW-0812">Transmembrane</keyword>
<evidence type="ECO:0000256" key="7">
    <source>
        <dbReference type="PIRSR" id="PIRSR600175-2"/>
    </source>
</evidence>
<reference evidence="11" key="1">
    <citation type="submission" date="2021-02" db="EMBL/GenBank/DDBJ databases">
        <authorList>
            <person name="Nowell W R."/>
        </authorList>
    </citation>
    <scope>NUCLEOTIDE SEQUENCE</scope>
    <source>
        <strain evidence="11">Ploen Becks lab</strain>
    </source>
</reference>
<protein>
    <recommendedName>
        <fullName evidence="8">Transporter</fullName>
    </recommendedName>
</protein>
<evidence type="ECO:0000256" key="5">
    <source>
        <dbReference type="ARBA" id="ARBA00023136"/>
    </source>
</evidence>
<evidence type="ECO:0000313" key="12">
    <source>
        <dbReference type="Proteomes" id="UP000663879"/>
    </source>
</evidence>
<keyword evidence="8" id="KW-0769">Symport</keyword>
<evidence type="ECO:0000256" key="3">
    <source>
        <dbReference type="ARBA" id="ARBA00022692"/>
    </source>
</evidence>
<comment type="subcellular location">
    <subcellularLocation>
        <location evidence="1">Membrane</location>
        <topology evidence="1">Multi-pass membrane protein</topology>
    </subcellularLocation>
</comment>
<evidence type="ECO:0000256" key="4">
    <source>
        <dbReference type="ARBA" id="ARBA00022989"/>
    </source>
</evidence>
<dbReference type="PROSITE" id="PS00610">
    <property type="entry name" value="NA_NEUROTRAN_SYMP_1"/>
    <property type="match status" value="1"/>
</dbReference>